<reference evidence="1 2" key="1">
    <citation type="submission" date="2022-01" db="EMBL/GenBank/DDBJ databases">
        <title>A chromosomal length assembly of Cordylochernes scorpioides.</title>
        <authorList>
            <person name="Zeh D."/>
            <person name="Zeh J."/>
        </authorList>
    </citation>
    <scope>NUCLEOTIDE SEQUENCE [LARGE SCALE GENOMIC DNA]</scope>
    <source>
        <strain evidence="1">IN4F17</strain>
        <tissue evidence="1">Whole Body</tissue>
    </source>
</reference>
<organism evidence="1 2">
    <name type="scientific">Cordylochernes scorpioides</name>
    <dbReference type="NCBI Taxonomy" id="51811"/>
    <lineage>
        <taxon>Eukaryota</taxon>
        <taxon>Metazoa</taxon>
        <taxon>Ecdysozoa</taxon>
        <taxon>Arthropoda</taxon>
        <taxon>Chelicerata</taxon>
        <taxon>Arachnida</taxon>
        <taxon>Pseudoscorpiones</taxon>
        <taxon>Cheliferoidea</taxon>
        <taxon>Chernetidae</taxon>
        <taxon>Cordylochernes</taxon>
    </lineage>
</organism>
<dbReference type="EMBL" id="CP092871">
    <property type="protein sequence ID" value="UYV72034.1"/>
    <property type="molecule type" value="Genomic_DNA"/>
</dbReference>
<keyword evidence="2" id="KW-1185">Reference proteome</keyword>
<sequence>MDCSIPPKSFGKITVTNEDVFCSREVVVTCSKPEIRERTFIPSSLVRFLNDRAVLWVTNNTHLSQAIPSDMKVGAMQELGVRSGSNLDAYCEIVGKMKQLPQIQRPYRVTPAERRVI</sequence>
<evidence type="ECO:0000313" key="1">
    <source>
        <dbReference type="EMBL" id="UYV72034.1"/>
    </source>
</evidence>
<evidence type="ECO:0000313" key="2">
    <source>
        <dbReference type="Proteomes" id="UP001235939"/>
    </source>
</evidence>
<protein>
    <submittedName>
        <fullName evidence="1">Uncharacterized protein</fullName>
    </submittedName>
</protein>
<dbReference type="Proteomes" id="UP001235939">
    <property type="component" value="Chromosome 09"/>
</dbReference>
<gene>
    <name evidence="1" type="ORF">LAZ67_9001599</name>
</gene>
<accession>A0ABY6KTM2</accession>
<proteinExistence type="predicted"/>
<name>A0ABY6KTM2_9ARAC</name>